<comment type="caution">
    <text evidence="1">The sequence shown here is derived from an EMBL/GenBank/DDBJ whole genome shotgun (WGS) entry which is preliminary data.</text>
</comment>
<dbReference type="AlphaFoldDB" id="A0A9X8DPS8"/>
<evidence type="ECO:0000313" key="1">
    <source>
        <dbReference type="EMBL" id="RLO01054.1"/>
    </source>
</evidence>
<sequence>MMSDRNPAAQVEIGLDGTMQWATVYRSGMLYNHLTCVHTNVLGLNQPPAPAPPAPPHGPTTHSMAWLRMPPYHLSPGQDEWFRLWPTMPPSMRDTTHVQHDPCDYCGYPQLCQARQADMSDSSPGAG</sequence>
<name>A0A9X8DPS8_APHAT</name>
<accession>A0A9X8DPS8</accession>
<dbReference type="EMBL" id="QUTI01037583">
    <property type="protein sequence ID" value="RLO01054.1"/>
    <property type="molecule type" value="Genomic_DNA"/>
</dbReference>
<reference evidence="1 2" key="1">
    <citation type="journal article" date="2018" name="J. Invertebr. Pathol.">
        <title>New genotyping method for the causative agent of crayfish plague (Aphanomyces astaci) based on whole genome data.</title>
        <authorList>
            <person name="Minardi D."/>
            <person name="Studholme D.J."/>
            <person name="van der Giezen M."/>
            <person name="Pretto T."/>
            <person name="Oidtmann B."/>
        </authorList>
    </citation>
    <scope>NUCLEOTIDE SEQUENCE [LARGE SCALE GENOMIC DNA]</scope>
    <source>
        <strain evidence="1 2">KB13</strain>
    </source>
</reference>
<gene>
    <name evidence="1" type="ORF">DYB28_007476</name>
</gene>
<dbReference type="Proteomes" id="UP000275652">
    <property type="component" value="Unassembled WGS sequence"/>
</dbReference>
<organism evidence="1 2">
    <name type="scientific">Aphanomyces astaci</name>
    <name type="common">Crayfish plague agent</name>
    <dbReference type="NCBI Taxonomy" id="112090"/>
    <lineage>
        <taxon>Eukaryota</taxon>
        <taxon>Sar</taxon>
        <taxon>Stramenopiles</taxon>
        <taxon>Oomycota</taxon>
        <taxon>Saprolegniomycetes</taxon>
        <taxon>Saprolegniales</taxon>
        <taxon>Verrucalvaceae</taxon>
        <taxon>Aphanomyces</taxon>
    </lineage>
</organism>
<evidence type="ECO:0000313" key="2">
    <source>
        <dbReference type="Proteomes" id="UP000275652"/>
    </source>
</evidence>
<proteinExistence type="predicted"/>
<protein>
    <submittedName>
        <fullName evidence="1">Uncharacterized protein</fullName>
    </submittedName>
</protein>